<evidence type="ECO:0000256" key="8">
    <source>
        <dbReference type="ARBA" id="ARBA00035344"/>
    </source>
</evidence>
<dbReference type="InterPro" id="IPR026140">
    <property type="entry name" value="Ribosomal_mS26"/>
</dbReference>
<evidence type="ECO:0000256" key="2">
    <source>
        <dbReference type="ARBA" id="ARBA00009672"/>
    </source>
</evidence>
<comment type="subcellular location">
    <subcellularLocation>
        <location evidence="1">Mitochondrion</location>
    </subcellularLocation>
</comment>
<keyword evidence="9" id="KW-0175">Coiled coil</keyword>
<evidence type="ECO:0000256" key="6">
    <source>
        <dbReference type="ARBA" id="ARBA00023274"/>
    </source>
</evidence>
<keyword evidence="4 11" id="KW-0689">Ribosomal protein</keyword>
<dbReference type="STRING" id="151549.A0A4C1TB00"/>
<comment type="similarity">
    <text evidence="2">Belongs to the mitochondrion-specific ribosomal protein mS26 family.</text>
</comment>
<gene>
    <name evidence="11" type="primary">mRpS26</name>
    <name evidence="11" type="ORF">EVAR_77801_1</name>
</gene>
<keyword evidence="5" id="KW-0496">Mitochondrion</keyword>
<dbReference type="EMBL" id="BGZK01000047">
    <property type="protein sequence ID" value="GBP11683.1"/>
    <property type="molecule type" value="Genomic_DNA"/>
</dbReference>
<dbReference type="Proteomes" id="UP000299102">
    <property type="component" value="Unassembled WGS sequence"/>
</dbReference>
<accession>A0A4C1TB00</accession>
<evidence type="ECO:0000256" key="5">
    <source>
        <dbReference type="ARBA" id="ARBA00023128"/>
    </source>
</evidence>
<feature type="compositionally biased region" description="Basic and acidic residues" evidence="10">
    <location>
        <begin position="216"/>
        <end position="225"/>
    </location>
</feature>
<evidence type="ECO:0000256" key="10">
    <source>
        <dbReference type="SAM" id="MobiDB-lite"/>
    </source>
</evidence>
<comment type="caution">
    <text evidence="11">The sequence shown here is derived from an EMBL/GenBank/DDBJ whole genome shotgun (WGS) entry which is preliminary data.</text>
</comment>
<dbReference type="PANTHER" id="PTHR21035">
    <property type="entry name" value="28S RIBOSOMAL PROTEIN S26, MITOCHONDRIAL"/>
    <property type="match status" value="1"/>
</dbReference>
<protein>
    <recommendedName>
        <fullName evidence="7">Small ribosomal subunit protein mS26</fullName>
    </recommendedName>
    <alternativeName>
        <fullName evidence="8">28S ribosomal protein S26, mitochondrial</fullName>
    </alternativeName>
</protein>
<evidence type="ECO:0000313" key="12">
    <source>
        <dbReference type="Proteomes" id="UP000299102"/>
    </source>
</evidence>
<keyword evidence="12" id="KW-1185">Reference proteome</keyword>
<organism evidence="11 12">
    <name type="scientific">Eumeta variegata</name>
    <name type="common">Bagworm moth</name>
    <name type="synonym">Eumeta japonica</name>
    <dbReference type="NCBI Taxonomy" id="151549"/>
    <lineage>
        <taxon>Eukaryota</taxon>
        <taxon>Metazoa</taxon>
        <taxon>Ecdysozoa</taxon>
        <taxon>Arthropoda</taxon>
        <taxon>Hexapoda</taxon>
        <taxon>Insecta</taxon>
        <taxon>Pterygota</taxon>
        <taxon>Neoptera</taxon>
        <taxon>Endopterygota</taxon>
        <taxon>Lepidoptera</taxon>
        <taxon>Glossata</taxon>
        <taxon>Ditrysia</taxon>
        <taxon>Tineoidea</taxon>
        <taxon>Psychidae</taxon>
        <taxon>Oiketicinae</taxon>
        <taxon>Eumeta</taxon>
    </lineage>
</organism>
<reference evidence="11 12" key="1">
    <citation type="journal article" date="2019" name="Commun. Biol.">
        <title>The bagworm genome reveals a unique fibroin gene that provides high tensile strength.</title>
        <authorList>
            <person name="Kono N."/>
            <person name="Nakamura H."/>
            <person name="Ohtoshi R."/>
            <person name="Tomita M."/>
            <person name="Numata K."/>
            <person name="Arakawa K."/>
        </authorList>
    </citation>
    <scope>NUCLEOTIDE SEQUENCE [LARGE SCALE GENOMIC DNA]</scope>
</reference>
<feature type="coiled-coil region" evidence="9">
    <location>
        <begin position="118"/>
        <end position="149"/>
    </location>
</feature>
<feature type="region of interest" description="Disordered" evidence="10">
    <location>
        <begin position="198"/>
        <end position="225"/>
    </location>
</feature>
<keyword evidence="3" id="KW-0809">Transit peptide</keyword>
<evidence type="ECO:0000256" key="3">
    <source>
        <dbReference type="ARBA" id="ARBA00022946"/>
    </source>
</evidence>
<dbReference type="PANTHER" id="PTHR21035:SF2">
    <property type="entry name" value="SMALL RIBOSOMAL SUBUNIT PROTEIN MS26"/>
    <property type="match status" value="1"/>
</dbReference>
<evidence type="ECO:0000256" key="7">
    <source>
        <dbReference type="ARBA" id="ARBA00035138"/>
    </source>
</evidence>
<proteinExistence type="inferred from homology"/>
<keyword evidence="6" id="KW-0687">Ribonucleoprotein</keyword>
<name>A0A4C1TB00_EUMVA</name>
<dbReference type="OrthoDB" id="5988811at2759"/>
<sequence>MFKSIGETLRPTTNSFKLLVIQRAAHNRKPRWVPVAKSKIYKIPVRPQISIEEKLELQRVNNNYKTQMRAIRRFYYDELQREERSLRSATSEEMMRLEAEEWTRCETVNAHWNETVRHAREQRRLQRQKEMEERALERIEATDAELRRRLEHAASLIKKEKELSKTFITADNLDAAIEHAMANPISYNFAIDLQGQHYTESDSTKHSASPVPPESTNEKKEQPSV</sequence>
<dbReference type="AlphaFoldDB" id="A0A4C1TB00"/>
<dbReference type="GO" id="GO:0005763">
    <property type="term" value="C:mitochondrial small ribosomal subunit"/>
    <property type="evidence" value="ECO:0007669"/>
    <property type="project" value="InterPro"/>
</dbReference>
<dbReference type="Pfam" id="PF14943">
    <property type="entry name" value="MRP-S26"/>
    <property type="match status" value="1"/>
</dbReference>
<evidence type="ECO:0000256" key="9">
    <source>
        <dbReference type="SAM" id="Coils"/>
    </source>
</evidence>
<evidence type="ECO:0000256" key="4">
    <source>
        <dbReference type="ARBA" id="ARBA00022980"/>
    </source>
</evidence>
<evidence type="ECO:0000313" key="11">
    <source>
        <dbReference type="EMBL" id="GBP11683.1"/>
    </source>
</evidence>
<evidence type="ECO:0000256" key="1">
    <source>
        <dbReference type="ARBA" id="ARBA00004173"/>
    </source>
</evidence>